<gene>
    <name evidence="2" type="ORF">ACJMK2_008756</name>
</gene>
<comment type="caution">
    <text evidence="2">The sequence shown here is derived from an EMBL/GenBank/DDBJ whole genome shotgun (WGS) entry which is preliminary data.</text>
</comment>
<reference evidence="2 3" key="1">
    <citation type="submission" date="2024-11" db="EMBL/GenBank/DDBJ databases">
        <title>Chromosome-level genome assembly of the freshwater bivalve Anodonta woodiana.</title>
        <authorList>
            <person name="Chen X."/>
        </authorList>
    </citation>
    <scope>NUCLEOTIDE SEQUENCE [LARGE SCALE GENOMIC DNA]</scope>
    <source>
        <strain evidence="2">MN2024</strain>
        <tissue evidence="2">Gills</tissue>
    </source>
</reference>
<dbReference type="EMBL" id="JBJQND010000011">
    <property type="protein sequence ID" value="KAL3862810.1"/>
    <property type="molecule type" value="Genomic_DNA"/>
</dbReference>
<keyword evidence="3" id="KW-1185">Reference proteome</keyword>
<feature type="non-terminal residue" evidence="2">
    <location>
        <position position="242"/>
    </location>
</feature>
<organism evidence="2 3">
    <name type="scientific">Sinanodonta woodiana</name>
    <name type="common">Chinese pond mussel</name>
    <name type="synonym">Anodonta woodiana</name>
    <dbReference type="NCBI Taxonomy" id="1069815"/>
    <lineage>
        <taxon>Eukaryota</taxon>
        <taxon>Metazoa</taxon>
        <taxon>Spiralia</taxon>
        <taxon>Lophotrochozoa</taxon>
        <taxon>Mollusca</taxon>
        <taxon>Bivalvia</taxon>
        <taxon>Autobranchia</taxon>
        <taxon>Heteroconchia</taxon>
        <taxon>Palaeoheterodonta</taxon>
        <taxon>Unionida</taxon>
        <taxon>Unionoidea</taxon>
        <taxon>Unionidae</taxon>
        <taxon>Unioninae</taxon>
        <taxon>Sinanodonta</taxon>
    </lineage>
</organism>
<evidence type="ECO:0000259" key="1">
    <source>
        <dbReference type="PROSITE" id="PS50835"/>
    </source>
</evidence>
<dbReference type="InterPro" id="IPR007110">
    <property type="entry name" value="Ig-like_dom"/>
</dbReference>
<dbReference type="PROSITE" id="PS50835">
    <property type="entry name" value="IG_LIKE"/>
    <property type="match status" value="2"/>
</dbReference>
<sequence length="242" mass="26400">AIPTVTLTASILPYFDIGGSISLTCSINEDVNINNVYLAKDRVPYVWIQITGPSNCEFYSLTDPDPHVYSVTCEQQMNVNIAMNGAVATDHNAAWSCQMSAESGKCNTPCNSTSSVRTALRVPVSSVQLRDGKGQLLATPVPVLDGSSTDFRCDTSPNGSRPHALFNWYKRSENQSPILIQGQSASTPGPRPEVDLSVNISYSTLTLMGNRSYQNMYIYCEAIDETNRGNFLKSTQAQLNIV</sequence>
<protein>
    <recommendedName>
        <fullName evidence="1">Ig-like domain-containing protein</fullName>
    </recommendedName>
</protein>
<evidence type="ECO:0000313" key="3">
    <source>
        <dbReference type="Proteomes" id="UP001634394"/>
    </source>
</evidence>
<dbReference type="Proteomes" id="UP001634394">
    <property type="component" value="Unassembled WGS sequence"/>
</dbReference>
<feature type="domain" description="Ig-like" evidence="1">
    <location>
        <begin position="3"/>
        <end position="117"/>
    </location>
</feature>
<feature type="non-terminal residue" evidence="2">
    <location>
        <position position="1"/>
    </location>
</feature>
<dbReference type="AlphaFoldDB" id="A0ABD3VQY2"/>
<feature type="domain" description="Ig-like" evidence="1">
    <location>
        <begin position="123"/>
        <end position="240"/>
    </location>
</feature>
<proteinExistence type="predicted"/>
<evidence type="ECO:0000313" key="2">
    <source>
        <dbReference type="EMBL" id="KAL3862810.1"/>
    </source>
</evidence>
<accession>A0ABD3VQY2</accession>
<name>A0ABD3VQY2_SINWO</name>